<dbReference type="InterPro" id="IPR040921">
    <property type="entry name" value="Peptidase_S66C"/>
</dbReference>
<evidence type="ECO:0000256" key="2">
    <source>
        <dbReference type="ARBA" id="ARBA00022801"/>
    </source>
</evidence>
<dbReference type="PIRSF" id="PIRSF028757">
    <property type="entry name" value="LD-carboxypeptidase"/>
    <property type="match status" value="1"/>
</dbReference>
<dbReference type="InterPro" id="IPR027461">
    <property type="entry name" value="Carboxypeptidase_A_C_sf"/>
</dbReference>
<dbReference type="Gene3D" id="3.40.50.10740">
    <property type="entry name" value="Class I glutamine amidotransferase-like"/>
    <property type="match status" value="1"/>
</dbReference>
<evidence type="ECO:0000256" key="1">
    <source>
        <dbReference type="ARBA" id="ARBA00010233"/>
    </source>
</evidence>
<comment type="caution">
    <text evidence="5">The sequence shown here is derived from an EMBL/GenBank/DDBJ whole genome shotgun (WGS) entry which is preliminary data.</text>
</comment>
<dbReference type="InterPro" id="IPR027478">
    <property type="entry name" value="LdcA_N"/>
</dbReference>
<dbReference type="Pfam" id="PF02016">
    <property type="entry name" value="Peptidase_S66"/>
    <property type="match status" value="1"/>
</dbReference>
<dbReference type="InterPro" id="IPR040449">
    <property type="entry name" value="Peptidase_S66_N"/>
</dbReference>
<dbReference type="PANTHER" id="PTHR30237">
    <property type="entry name" value="MURAMOYLTETRAPEPTIDE CARBOXYPEPTIDASE"/>
    <property type="match status" value="1"/>
</dbReference>
<proteinExistence type="inferred from homology"/>
<evidence type="ECO:0000259" key="4">
    <source>
        <dbReference type="Pfam" id="PF17676"/>
    </source>
</evidence>
<dbReference type="PANTHER" id="PTHR30237:SF4">
    <property type="entry name" value="LD-CARBOXYPEPTIDASE C-TERMINAL DOMAIN-CONTAINING PROTEIN"/>
    <property type="match status" value="1"/>
</dbReference>
<organism evidence="5 6">
    <name type="scientific">Lentzea tibetensis</name>
    <dbReference type="NCBI Taxonomy" id="2591470"/>
    <lineage>
        <taxon>Bacteria</taxon>
        <taxon>Bacillati</taxon>
        <taxon>Actinomycetota</taxon>
        <taxon>Actinomycetes</taxon>
        <taxon>Pseudonocardiales</taxon>
        <taxon>Pseudonocardiaceae</taxon>
        <taxon>Lentzea</taxon>
    </lineage>
</organism>
<dbReference type="Proteomes" id="UP000316639">
    <property type="component" value="Unassembled WGS sequence"/>
</dbReference>
<keyword evidence="6" id="KW-1185">Reference proteome</keyword>
<dbReference type="SUPFAM" id="SSF141986">
    <property type="entry name" value="LD-carboxypeptidase A C-terminal domain-like"/>
    <property type="match status" value="1"/>
</dbReference>
<dbReference type="AlphaFoldDB" id="A0A563ERZ8"/>
<gene>
    <name evidence="5" type="ORF">FKR81_19835</name>
</gene>
<dbReference type="InterPro" id="IPR003507">
    <property type="entry name" value="S66_fam"/>
</dbReference>
<accession>A0A563ERZ8</accession>
<evidence type="ECO:0000313" key="6">
    <source>
        <dbReference type="Proteomes" id="UP000316639"/>
    </source>
</evidence>
<dbReference type="OrthoDB" id="9807329at2"/>
<dbReference type="SUPFAM" id="SSF52317">
    <property type="entry name" value="Class I glutamine amidotransferase-like"/>
    <property type="match status" value="1"/>
</dbReference>
<comment type="similarity">
    <text evidence="1">Belongs to the peptidase S66 family.</text>
</comment>
<evidence type="ECO:0000313" key="5">
    <source>
        <dbReference type="EMBL" id="TWP50430.1"/>
    </source>
</evidence>
<dbReference type="InterPro" id="IPR029062">
    <property type="entry name" value="Class_I_gatase-like"/>
</dbReference>
<name>A0A563ERZ8_9PSEU</name>
<dbReference type="RefSeq" id="WP_146353592.1">
    <property type="nucleotide sequence ID" value="NZ_VOBR01000012.1"/>
</dbReference>
<protein>
    <submittedName>
        <fullName evidence="5">MccF-like protein</fullName>
    </submittedName>
</protein>
<reference evidence="5 6" key="1">
    <citation type="submission" date="2019-07" db="EMBL/GenBank/DDBJ databases">
        <title>Lentzea xizangensis sp. nov., isolated from Qinghai-Tibetan Plateau Soils.</title>
        <authorList>
            <person name="Huang J."/>
        </authorList>
    </citation>
    <scope>NUCLEOTIDE SEQUENCE [LARGE SCALE GENOMIC DNA]</scope>
    <source>
        <strain evidence="5 6">FXJ1.1311</strain>
    </source>
</reference>
<dbReference type="EMBL" id="VOBR01000012">
    <property type="protein sequence ID" value="TWP50430.1"/>
    <property type="molecule type" value="Genomic_DNA"/>
</dbReference>
<dbReference type="Pfam" id="PF17676">
    <property type="entry name" value="Peptidase_S66C"/>
    <property type="match status" value="1"/>
</dbReference>
<dbReference type="Gene3D" id="3.50.30.60">
    <property type="entry name" value="LD-carboxypeptidase A C-terminal domain-like"/>
    <property type="match status" value="1"/>
</dbReference>
<evidence type="ECO:0000259" key="3">
    <source>
        <dbReference type="Pfam" id="PF02016"/>
    </source>
</evidence>
<sequence length="336" mass="36618">MTGSAVLPPRLRPGDVVAVISPSAGDAARYARRAARGVRALEELGFVVDVMPNATRDRSWVSGTVRERVDDVHRAFADERVRAIASFIGGNHSAQLLGSLDHDLIAGNPKVLFGYSDMTSLLHAVHRMTGLVTFYGPQVLPQFGEWPRPMRETVDHFRAVTSVAAPAGAFPVLDGIVREFIDWADDEVRPREQEKATGRRVIRDGRARGPLVAGCLPTIRHLVGTPWQVDCRGSVLVLDIPDSRYRVADADADLWHLRNARIMDGLAGLVVCRSRHFDEPLTDQLCDVIDEVTRPYGFPVLAEFESGHGDPALTIPIGPVAELSGAELTVLDAAVC</sequence>
<feature type="domain" description="LD-carboxypeptidase C-terminal" evidence="4">
    <location>
        <begin position="208"/>
        <end position="323"/>
    </location>
</feature>
<feature type="domain" description="LD-carboxypeptidase N-terminal" evidence="3">
    <location>
        <begin position="17"/>
        <end position="136"/>
    </location>
</feature>
<keyword evidence="2" id="KW-0378">Hydrolase</keyword>
<dbReference type="GO" id="GO:0016787">
    <property type="term" value="F:hydrolase activity"/>
    <property type="evidence" value="ECO:0007669"/>
    <property type="project" value="UniProtKB-KW"/>
</dbReference>